<sequence length="324" mass="36952">MAHLGRSWDPFSTLLAPPPDETPTQREARIARELEAKRVSDEIDAQLHAEWLAAKNNPSVHVLIHGQGESGKATLVESIGLLCMDKRELPTKADPFKFKVTITDFTLPRTGGKVPHKWAFYVERGGVEWHHFMESIEAVVLLAPVSCFDERSPRNERVNRFEDSFQLWTTICTERLYKKSTLIVIFNKYDILEEKLSSGVSLRAHIPSYGERPNDAEHAVEYFRLHFLKILRQHKGKKKTCHFFTTAKIDPEFAIQVLQTIAKDSKHEIDLSPEKLSTLENVEDDSSSIASEYSFASSRTETTEYGHYFRRMALSQATLDSDGT</sequence>
<name>A0A9P5NBJ6_GYMJU</name>
<protein>
    <submittedName>
        <fullName evidence="7">G-protein alpha subunit-domain-containing protein</fullName>
    </submittedName>
</protein>
<dbReference type="Gene3D" id="3.40.50.300">
    <property type="entry name" value="P-loop containing nucleotide triphosphate hydrolases"/>
    <property type="match status" value="1"/>
</dbReference>
<dbReference type="Proteomes" id="UP000724874">
    <property type="component" value="Unassembled WGS sequence"/>
</dbReference>
<gene>
    <name evidence="7" type="ORF">CPB84DRAFT_1851873</name>
</gene>
<evidence type="ECO:0000313" key="7">
    <source>
        <dbReference type="EMBL" id="KAF8880348.1"/>
    </source>
</evidence>
<dbReference type="FunFam" id="3.40.50.300:FF:000692">
    <property type="entry name" value="Guanine nucleotide-binding protein subunit alpha"/>
    <property type="match status" value="1"/>
</dbReference>
<dbReference type="PROSITE" id="PS51882">
    <property type="entry name" value="G_ALPHA"/>
    <property type="match status" value="1"/>
</dbReference>
<dbReference type="GO" id="GO:0046872">
    <property type="term" value="F:metal ion binding"/>
    <property type="evidence" value="ECO:0007669"/>
    <property type="project" value="UniProtKB-KW"/>
</dbReference>
<evidence type="ECO:0000256" key="3">
    <source>
        <dbReference type="ARBA" id="ARBA00023134"/>
    </source>
</evidence>
<accession>A0A9P5NBJ6</accession>
<evidence type="ECO:0000313" key="8">
    <source>
        <dbReference type="Proteomes" id="UP000724874"/>
    </source>
</evidence>
<evidence type="ECO:0000256" key="1">
    <source>
        <dbReference type="ARBA" id="ARBA00022723"/>
    </source>
</evidence>
<dbReference type="GO" id="GO:0005834">
    <property type="term" value="C:heterotrimeric G-protein complex"/>
    <property type="evidence" value="ECO:0007669"/>
    <property type="project" value="TreeGrafter"/>
</dbReference>
<dbReference type="PANTHER" id="PTHR10218:SF302">
    <property type="entry name" value="GUANINE NUCLEOTIDE-BINDING PROTEIN ALPHA-5 SUBUNIT"/>
    <property type="match status" value="1"/>
</dbReference>
<feature type="binding site" evidence="5">
    <location>
        <begin position="187"/>
        <end position="190"/>
    </location>
    <ligand>
        <name>GTP</name>
        <dbReference type="ChEBI" id="CHEBI:37565"/>
    </ligand>
</feature>
<keyword evidence="1" id="KW-0479">Metal-binding</keyword>
<dbReference type="AlphaFoldDB" id="A0A9P5NBJ6"/>
<organism evidence="7 8">
    <name type="scientific">Gymnopilus junonius</name>
    <name type="common">Spectacular rustgill mushroom</name>
    <name type="synonym">Gymnopilus spectabilis subsp. junonius</name>
    <dbReference type="NCBI Taxonomy" id="109634"/>
    <lineage>
        <taxon>Eukaryota</taxon>
        <taxon>Fungi</taxon>
        <taxon>Dikarya</taxon>
        <taxon>Basidiomycota</taxon>
        <taxon>Agaricomycotina</taxon>
        <taxon>Agaricomycetes</taxon>
        <taxon>Agaricomycetidae</taxon>
        <taxon>Agaricales</taxon>
        <taxon>Agaricineae</taxon>
        <taxon>Hymenogastraceae</taxon>
        <taxon>Gymnopilus</taxon>
    </lineage>
</organism>
<evidence type="ECO:0000256" key="4">
    <source>
        <dbReference type="ARBA" id="ARBA00023224"/>
    </source>
</evidence>
<dbReference type="GO" id="GO:0007188">
    <property type="term" value="P:adenylate cyclase-modulating G protein-coupled receptor signaling pathway"/>
    <property type="evidence" value="ECO:0007669"/>
    <property type="project" value="TreeGrafter"/>
</dbReference>
<dbReference type="Pfam" id="PF00503">
    <property type="entry name" value="G-alpha"/>
    <property type="match status" value="1"/>
</dbReference>
<dbReference type="SMART" id="SM00275">
    <property type="entry name" value="G_alpha"/>
    <property type="match status" value="1"/>
</dbReference>
<keyword evidence="4" id="KW-0807">Transducer</keyword>
<dbReference type="EMBL" id="JADNYJ010000141">
    <property type="protein sequence ID" value="KAF8880348.1"/>
    <property type="molecule type" value="Genomic_DNA"/>
</dbReference>
<feature type="binding site" evidence="5">
    <location>
        <position position="247"/>
    </location>
    <ligand>
        <name>GTP</name>
        <dbReference type="ChEBI" id="CHEBI:37565"/>
    </ligand>
</feature>
<dbReference type="GO" id="GO:0031683">
    <property type="term" value="F:G-protein beta/gamma-subunit complex binding"/>
    <property type="evidence" value="ECO:0007669"/>
    <property type="project" value="InterPro"/>
</dbReference>
<keyword evidence="3 5" id="KW-0342">GTP-binding</keyword>
<dbReference type="GO" id="GO:0003924">
    <property type="term" value="F:GTPase activity"/>
    <property type="evidence" value="ECO:0007669"/>
    <property type="project" value="InterPro"/>
</dbReference>
<comment type="caution">
    <text evidence="7">The sequence shown here is derived from an EMBL/GenBank/DDBJ whole genome shotgun (WGS) entry which is preliminary data.</text>
</comment>
<dbReference type="GO" id="GO:0005525">
    <property type="term" value="F:GTP binding"/>
    <property type="evidence" value="ECO:0007669"/>
    <property type="project" value="UniProtKB-KW"/>
</dbReference>
<keyword evidence="2 5" id="KW-0547">Nucleotide-binding</keyword>
<feature type="region of interest" description="Disordered" evidence="6">
    <location>
        <begin position="1"/>
        <end position="24"/>
    </location>
</feature>
<evidence type="ECO:0000256" key="6">
    <source>
        <dbReference type="SAM" id="MobiDB-lite"/>
    </source>
</evidence>
<keyword evidence="8" id="KW-1185">Reference proteome</keyword>
<dbReference type="InterPro" id="IPR027417">
    <property type="entry name" value="P-loop_NTPase"/>
</dbReference>
<evidence type="ECO:0000256" key="5">
    <source>
        <dbReference type="PIRSR" id="PIRSR601019-1"/>
    </source>
</evidence>
<dbReference type="InterPro" id="IPR001019">
    <property type="entry name" value="Gprotein_alpha_su"/>
</dbReference>
<reference evidence="7" key="1">
    <citation type="submission" date="2020-11" db="EMBL/GenBank/DDBJ databases">
        <authorList>
            <consortium name="DOE Joint Genome Institute"/>
            <person name="Ahrendt S."/>
            <person name="Riley R."/>
            <person name="Andreopoulos W."/>
            <person name="LaButti K."/>
            <person name="Pangilinan J."/>
            <person name="Ruiz-duenas F.J."/>
            <person name="Barrasa J.M."/>
            <person name="Sanchez-Garcia M."/>
            <person name="Camarero S."/>
            <person name="Miyauchi S."/>
            <person name="Serrano A."/>
            <person name="Linde D."/>
            <person name="Babiker R."/>
            <person name="Drula E."/>
            <person name="Ayuso-Fernandez I."/>
            <person name="Pacheco R."/>
            <person name="Padilla G."/>
            <person name="Ferreira P."/>
            <person name="Barriuso J."/>
            <person name="Kellner H."/>
            <person name="Castanera R."/>
            <person name="Alfaro M."/>
            <person name="Ramirez L."/>
            <person name="Pisabarro A.G."/>
            <person name="Kuo A."/>
            <person name="Tritt A."/>
            <person name="Lipzen A."/>
            <person name="He G."/>
            <person name="Yan M."/>
            <person name="Ng V."/>
            <person name="Cullen D."/>
            <person name="Martin F."/>
            <person name="Rosso M.-N."/>
            <person name="Henrissat B."/>
            <person name="Hibbett D."/>
            <person name="Martinez A.T."/>
            <person name="Grigoriev I.V."/>
        </authorList>
    </citation>
    <scope>NUCLEOTIDE SEQUENCE</scope>
    <source>
        <strain evidence="7">AH 44721</strain>
    </source>
</reference>
<dbReference type="OrthoDB" id="5817230at2759"/>
<dbReference type="SUPFAM" id="SSF52540">
    <property type="entry name" value="P-loop containing nucleoside triphosphate hydrolases"/>
    <property type="match status" value="1"/>
</dbReference>
<evidence type="ECO:0000256" key="2">
    <source>
        <dbReference type="ARBA" id="ARBA00022741"/>
    </source>
</evidence>
<proteinExistence type="predicted"/>
<dbReference type="GO" id="GO:0005737">
    <property type="term" value="C:cytoplasm"/>
    <property type="evidence" value="ECO:0007669"/>
    <property type="project" value="TreeGrafter"/>
</dbReference>
<dbReference type="PANTHER" id="PTHR10218">
    <property type="entry name" value="GTP-BINDING PROTEIN ALPHA SUBUNIT"/>
    <property type="match status" value="1"/>
</dbReference>
<dbReference type="GO" id="GO:0001664">
    <property type="term" value="F:G protein-coupled receptor binding"/>
    <property type="evidence" value="ECO:0007669"/>
    <property type="project" value="TreeGrafter"/>
</dbReference>